<keyword evidence="3" id="KW-1185">Reference proteome</keyword>
<dbReference type="Proteomes" id="UP000263094">
    <property type="component" value="Unassembled WGS sequence"/>
</dbReference>
<name>A0A372M034_9ACTN</name>
<comment type="caution">
    <text evidence="2">The sequence shown here is derived from an EMBL/GenBank/DDBJ whole genome shotgun (WGS) entry which is preliminary data.</text>
</comment>
<dbReference type="AlphaFoldDB" id="A0A372M034"/>
<sequence>MRAALRPVVVGLAVLGLAAAGATTAQASGGHGGSSSTTTTKTSWVVHWTDSSTDISRSIVFGPMLNGDSEINIGNKVLSDS</sequence>
<accession>A0A372M034</accession>
<keyword evidence="1" id="KW-0732">Signal</keyword>
<proteinExistence type="predicted"/>
<protein>
    <submittedName>
        <fullName evidence="2">Uncharacterized protein</fullName>
    </submittedName>
</protein>
<reference evidence="2 3" key="1">
    <citation type="submission" date="2018-08" db="EMBL/GenBank/DDBJ databases">
        <title>Isolation, diversity and antifungal activity of Actinobacteria from wheat.</title>
        <authorList>
            <person name="Han C."/>
        </authorList>
    </citation>
    <scope>NUCLEOTIDE SEQUENCE [LARGE SCALE GENOMIC DNA]</scope>
    <source>
        <strain evidence="2 3">NEAU-YY421</strain>
    </source>
</reference>
<dbReference type="EMBL" id="QUAK01000122">
    <property type="protein sequence ID" value="RFU84304.1"/>
    <property type="molecule type" value="Genomic_DNA"/>
</dbReference>
<gene>
    <name evidence="2" type="ORF">DY218_23370</name>
</gene>
<dbReference type="OrthoDB" id="10005238at2"/>
<evidence type="ECO:0000256" key="1">
    <source>
        <dbReference type="SAM" id="SignalP"/>
    </source>
</evidence>
<organism evidence="2 3">
    <name type="scientific">Streptomyces triticagri</name>
    <dbReference type="NCBI Taxonomy" id="2293568"/>
    <lineage>
        <taxon>Bacteria</taxon>
        <taxon>Bacillati</taxon>
        <taxon>Actinomycetota</taxon>
        <taxon>Actinomycetes</taxon>
        <taxon>Kitasatosporales</taxon>
        <taxon>Streptomycetaceae</taxon>
        <taxon>Streptomyces</taxon>
    </lineage>
</organism>
<feature type="chain" id="PRO_5016630155" evidence="1">
    <location>
        <begin position="28"/>
        <end position="81"/>
    </location>
</feature>
<evidence type="ECO:0000313" key="2">
    <source>
        <dbReference type="EMBL" id="RFU84304.1"/>
    </source>
</evidence>
<evidence type="ECO:0000313" key="3">
    <source>
        <dbReference type="Proteomes" id="UP000263094"/>
    </source>
</evidence>
<feature type="signal peptide" evidence="1">
    <location>
        <begin position="1"/>
        <end position="27"/>
    </location>
</feature>
<dbReference type="RefSeq" id="WP_128558090.1">
    <property type="nucleotide sequence ID" value="NZ_QUAK01000122.1"/>
</dbReference>